<proteinExistence type="predicted"/>
<dbReference type="Proteomes" id="UP001195965">
    <property type="component" value="Chromosome"/>
</dbReference>
<evidence type="ECO:0000313" key="2">
    <source>
        <dbReference type="Proteomes" id="UP001195965"/>
    </source>
</evidence>
<keyword evidence="2" id="KW-1185">Reference proteome</keyword>
<organism evidence="1 2">
    <name type="scientific">Acidithiobacillus montserratensis</name>
    <dbReference type="NCBI Taxonomy" id="2729135"/>
    <lineage>
        <taxon>Bacteria</taxon>
        <taxon>Pseudomonadati</taxon>
        <taxon>Pseudomonadota</taxon>
        <taxon>Acidithiobacillia</taxon>
        <taxon>Acidithiobacillales</taxon>
        <taxon>Acidithiobacillaceae</taxon>
        <taxon>Acidithiobacillus</taxon>
    </lineage>
</organism>
<reference evidence="1 2" key="1">
    <citation type="journal article" date="2021" name="ISME J.">
        <title>Genomic evolution of the class Acidithiobacillia: deep-branching Proteobacteria living in extreme acidic conditions.</title>
        <authorList>
            <person name="Moya-Beltran A."/>
            <person name="Beard S."/>
            <person name="Rojas-Villalobos C."/>
            <person name="Issotta F."/>
            <person name="Gallardo Y."/>
            <person name="Ulloa R."/>
            <person name="Giaveno A."/>
            <person name="Degli Esposti M."/>
            <person name="Johnson D.B."/>
            <person name="Quatrini R."/>
        </authorList>
    </citation>
    <scope>NUCLEOTIDE SEQUENCE [LARGE SCALE GENOMIC DNA]</scope>
    <source>
        <strain evidence="1 2">GG1-14</strain>
    </source>
</reference>
<sequence>MDAKSFGAEIRKARRALGITQAELADRVGVSRATLIAYEQGVGLSVGVAGEIVAILGLQIQLSPLPPQEPEKPVVAEVPLLGNLRHKRFPRLEEVLQTTVGLC</sequence>
<evidence type="ECO:0000313" key="1">
    <source>
        <dbReference type="EMBL" id="XRI74681.1"/>
    </source>
</evidence>
<gene>
    <name evidence="1" type="ORF">HHS34_005665</name>
</gene>
<accession>A0ACD5HJE2</accession>
<dbReference type="EMBL" id="CP127526">
    <property type="protein sequence ID" value="XRI74681.1"/>
    <property type="molecule type" value="Genomic_DNA"/>
</dbReference>
<protein>
    <submittedName>
        <fullName evidence="1">Helix-turn-helix transcriptional regulator</fullName>
    </submittedName>
</protein>
<name>A0ACD5HJE2_9PROT</name>